<evidence type="ECO:0000313" key="2">
    <source>
        <dbReference type="EMBL" id="RCN42724.1"/>
    </source>
</evidence>
<comment type="caution">
    <text evidence="2">The sequence shown here is derived from an EMBL/GenBank/DDBJ whole genome shotgun (WGS) entry which is preliminary data.</text>
</comment>
<evidence type="ECO:0000313" key="3">
    <source>
        <dbReference type="Proteomes" id="UP000252519"/>
    </source>
</evidence>
<evidence type="ECO:0000256" key="1">
    <source>
        <dbReference type="SAM" id="MobiDB-lite"/>
    </source>
</evidence>
<name>A0A368GEA1_ANCCA</name>
<reference evidence="2 3" key="1">
    <citation type="submission" date="2014-10" db="EMBL/GenBank/DDBJ databases">
        <title>Draft genome of the hookworm Ancylostoma caninum.</title>
        <authorList>
            <person name="Mitreva M."/>
        </authorList>
    </citation>
    <scope>NUCLEOTIDE SEQUENCE [LARGE SCALE GENOMIC DNA]</scope>
    <source>
        <strain evidence="2 3">Baltimore</strain>
    </source>
</reference>
<dbReference type="OrthoDB" id="20273at2759"/>
<organism evidence="2 3">
    <name type="scientific">Ancylostoma caninum</name>
    <name type="common">Dog hookworm</name>
    <dbReference type="NCBI Taxonomy" id="29170"/>
    <lineage>
        <taxon>Eukaryota</taxon>
        <taxon>Metazoa</taxon>
        <taxon>Ecdysozoa</taxon>
        <taxon>Nematoda</taxon>
        <taxon>Chromadorea</taxon>
        <taxon>Rhabditida</taxon>
        <taxon>Rhabditina</taxon>
        <taxon>Rhabditomorpha</taxon>
        <taxon>Strongyloidea</taxon>
        <taxon>Ancylostomatidae</taxon>
        <taxon>Ancylostomatinae</taxon>
        <taxon>Ancylostoma</taxon>
    </lineage>
</organism>
<gene>
    <name evidence="2" type="ORF">ANCCAN_11271</name>
</gene>
<proteinExistence type="predicted"/>
<dbReference type="EMBL" id="JOJR01000181">
    <property type="protein sequence ID" value="RCN42724.1"/>
    <property type="molecule type" value="Genomic_DNA"/>
</dbReference>
<dbReference type="STRING" id="29170.A0A368GEA1"/>
<feature type="region of interest" description="Disordered" evidence="1">
    <location>
        <begin position="441"/>
        <end position="460"/>
    </location>
</feature>
<protein>
    <recommendedName>
        <fullName evidence="4">OTU domain-containing protein</fullName>
    </recommendedName>
</protein>
<dbReference type="AlphaFoldDB" id="A0A368GEA1"/>
<evidence type="ECO:0008006" key="4">
    <source>
        <dbReference type="Google" id="ProtNLM"/>
    </source>
</evidence>
<sequence length="460" mass="51985">MDKYLASIGLVKKMMPNDKGSSVFRAVCESLTMDQSEYLGLKELVEDELLMRYRLQRLRTGLPQVNRIEDTLETIVRSLRIDIHVYRAVGEEPQIYCCAKRGKKRVDKVLLCESARGHFDLVYPLKDHANLAYAQTIVYNLLYIHTFGVSPDVIEHSIERVREDMDAVGTDIQTPSPLSTKNFSDQQFSFKPNETEGKPPTPVWRPPIPYSAVKALDPSVYRNVAYDLFSKERKQEFQPGTPCCYIEEETIYDAFVMSVLDRNSRLVMVNGKDSYHVRKVNISELVPYLQPWSFAFDPHPSIFQLATDSGNPIQEGSTNLMSMPSYTYIPTPAFTYGVAPYSWHYNYWERLSFQYGQYAVANNYFPSLQGNSTGNDISESPLEPISPGISNAIVPAIQPQAYTSYDYTYLSYYYGFQSPPVQPSTYDCAADCNSNPADSGNVAILPSSDLDAVEPASEPT</sequence>
<accession>A0A368GEA1</accession>
<dbReference type="Proteomes" id="UP000252519">
    <property type="component" value="Unassembled WGS sequence"/>
</dbReference>
<keyword evidence="3" id="KW-1185">Reference proteome</keyword>